<dbReference type="PANTHER" id="PTHR22993">
    <property type="entry name" value="FORMAMIDOPYRIMIDINE-DNA GLYCOSYLASE"/>
    <property type="match status" value="1"/>
</dbReference>
<keyword evidence="15" id="KW-0511">Multifunctional enzyme</keyword>
<dbReference type="Gene3D" id="1.10.8.50">
    <property type="match status" value="1"/>
</dbReference>
<dbReference type="GO" id="GO:0006284">
    <property type="term" value="P:base-excision repair"/>
    <property type="evidence" value="ECO:0007669"/>
    <property type="project" value="InterPro"/>
</dbReference>
<dbReference type="SUPFAM" id="SSF57716">
    <property type="entry name" value="Glucocorticoid receptor-like (DNA-binding domain)"/>
    <property type="match status" value="1"/>
</dbReference>
<dbReference type="InterPro" id="IPR035937">
    <property type="entry name" value="FPG_N"/>
</dbReference>
<dbReference type="PANTHER" id="PTHR22993:SF9">
    <property type="entry name" value="FORMAMIDOPYRIMIDINE-DNA GLYCOSYLASE"/>
    <property type="match status" value="1"/>
</dbReference>
<dbReference type="InterPro" id="IPR000214">
    <property type="entry name" value="Znf_DNA_glyclase/AP_lyase"/>
</dbReference>
<dbReference type="InterPro" id="IPR010979">
    <property type="entry name" value="Ribosomal_uS13-like_H2TH"/>
</dbReference>
<dbReference type="SUPFAM" id="SSF46946">
    <property type="entry name" value="S13-like H2TH domain"/>
    <property type="match status" value="1"/>
</dbReference>
<dbReference type="SMART" id="SM01232">
    <property type="entry name" value="H2TH"/>
    <property type="match status" value="1"/>
</dbReference>
<dbReference type="FunFam" id="1.10.8.50:FF:000003">
    <property type="entry name" value="Formamidopyrimidine-DNA glycosylase"/>
    <property type="match status" value="1"/>
</dbReference>
<keyword evidence="9 19" id="KW-0863">Zinc-finger</keyword>
<comment type="catalytic activity">
    <reaction evidence="18">
        <text>2'-deoxyribonucleotide-(2'-deoxyribose 5'-phosphate)-2'-deoxyribonucleotide-DNA = a 3'-end 2'-deoxyribonucleotide-(2,3-dehydro-2,3-deoxyribose 5'-phosphate)-DNA + a 5'-end 5'-phospho-2'-deoxyribonucleoside-DNA + H(+)</text>
        <dbReference type="Rhea" id="RHEA:66592"/>
        <dbReference type="Rhea" id="RHEA-COMP:13180"/>
        <dbReference type="Rhea" id="RHEA-COMP:16897"/>
        <dbReference type="Rhea" id="RHEA-COMP:17067"/>
        <dbReference type="ChEBI" id="CHEBI:15378"/>
        <dbReference type="ChEBI" id="CHEBI:136412"/>
        <dbReference type="ChEBI" id="CHEBI:157695"/>
        <dbReference type="ChEBI" id="CHEBI:167181"/>
        <dbReference type="EC" id="4.2.99.18"/>
    </reaction>
</comment>
<keyword evidence="7" id="KW-0479">Metal-binding</keyword>
<dbReference type="Pfam" id="PF06831">
    <property type="entry name" value="H2TH"/>
    <property type="match status" value="1"/>
</dbReference>
<evidence type="ECO:0000256" key="7">
    <source>
        <dbReference type="ARBA" id="ARBA00022723"/>
    </source>
</evidence>
<evidence type="ECO:0000256" key="8">
    <source>
        <dbReference type="ARBA" id="ARBA00022763"/>
    </source>
</evidence>
<dbReference type="GO" id="GO:0008270">
    <property type="term" value="F:zinc ion binding"/>
    <property type="evidence" value="ECO:0007669"/>
    <property type="project" value="UniProtKB-KW"/>
</dbReference>
<evidence type="ECO:0000256" key="14">
    <source>
        <dbReference type="ARBA" id="ARBA00023239"/>
    </source>
</evidence>
<dbReference type="SMART" id="SM00898">
    <property type="entry name" value="Fapy_DNA_glyco"/>
    <property type="match status" value="1"/>
</dbReference>
<evidence type="ECO:0000256" key="18">
    <source>
        <dbReference type="ARBA" id="ARBA00044632"/>
    </source>
</evidence>
<dbReference type="GO" id="GO:0034039">
    <property type="term" value="F:8-oxo-7,8-dihydroguanine DNA N-glycosylase activity"/>
    <property type="evidence" value="ECO:0007669"/>
    <property type="project" value="TreeGrafter"/>
</dbReference>
<evidence type="ECO:0000256" key="12">
    <source>
        <dbReference type="ARBA" id="ARBA00023125"/>
    </source>
</evidence>
<dbReference type="GO" id="GO:0003684">
    <property type="term" value="F:damaged DNA binding"/>
    <property type="evidence" value="ECO:0007669"/>
    <property type="project" value="InterPro"/>
</dbReference>
<name>A0A3A1UYP0_9BACL</name>
<dbReference type="GO" id="GO:0003690">
    <property type="term" value="F:double-stranded DNA binding"/>
    <property type="evidence" value="ECO:0007669"/>
    <property type="project" value="UniProtKB-ARBA"/>
</dbReference>
<dbReference type="Pfam" id="PF06827">
    <property type="entry name" value="zf-FPG_IleRS"/>
    <property type="match status" value="1"/>
</dbReference>
<dbReference type="Gene3D" id="3.20.190.10">
    <property type="entry name" value="MutM-like, N-terminal"/>
    <property type="match status" value="1"/>
</dbReference>
<dbReference type="GO" id="GO:0140078">
    <property type="term" value="F:class I DNA-(apurinic or apyrimidinic site) endonuclease activity"/>
    <property type="evidence" value="ECO:0007669"/>
    <property type="project" value="UniProtKB-EC"/>
</dbReference>
<dbReference type="SUPFAM" id="SSF81624">
    <property type="entry name" value="N-terminal domain of MutM-like DNA repair proteins"/>
    <property type="match status" value="1"/>
</dbReference>
<keyword evidence="11" id="KW-0862">Zinc</keyword>
<evidence type="ECO:0000256" key="16">
    <source>
        <dbReference type="ARBA" id="ARBA00023295"/>
    </source>
</evidence>
<evidence type="ECO:0000256" key="10">
    <source>
        <dbReference type="ARBA" id="ARBA00022801"/>
    </source>
</evidence>
<protein>
    <recommendedName>
        <fullName evidence="6">Formamidopyrimidine-DNA glycosylase</fullName>
        <ecNumber evidence="4">3.2.2.23</ecNumber>
        <ecNumber evidence="5">4.2.99.18</ecNumber>
    </recommendedName>
    <alternativeName>
        <fullName evidence="17">DNA-(apurinic or apyrimidinic site) lyase MutM</fullName>
    </alternativeName>
</protein>
<accession>A0A3A1UYP0</accession>
<evidence type="ECO:0000256" key="4">
    <source>
        <dbReference type="ARBA" id="ARBA00012024"/>
    </source>
</evidence>
<keyword evidence="14" id="KW-0456">Lyase</keyword>
<evidence type="ECO:0000256" key="3">
    <source>
        <dbReference type="ARBA" id="ARBA00009409"/>
    </source>
</evidence>
<comment type="cofactor">
    <cofactor evidence="2">
        <name>Zn(2+)</name>
        <dbReference type="ChEBI" id="CHEBI:29105"/>
    </cofactor>
</comment>
<evidence type="ECO:0000313" key="22">
    <source>
        <dbReference type="EMBL" id="RIX53607.1"/>
    </source>
</evidence>
<comment type="catalytic activity">
    <reaction evidence="1">
        <text>Hydrolysis of DNA containing ring-opened 7-methylguanine residues, releasing 2,6-diamino-4-hydroxy-5-(N-methyl)formamidopyrimidine.</text>
        <dbReference type="EC" id="3.2.2.23"/>
    </reaction>
</comment>
<organism evidence="22 23">
    <name type="scientific">Paenibacillus nanensis</name>
    <dbReference type="NCBI Taxonomy" id="393251"/>
    <lineage>
        <taxon>Bacteria</taxon>
        <taxon>Bacillati</taxon>
        <taxon>Bacillota</taxon>
        <taxon>Bacilli</taxon>
        <taxon>Bacillales</taxon>
        <taxon>Paenibacillaceae</taxon>
        <taxon>Paenibacillus</taxon>
    </lineage>
</organism>
<gene>
    <name evidence="22" type="ORF">D3P08_09250</name>
</gene>
<dbReference type="EMBL" id="QXQA01000004">
    <property type="protein sequence ID" value="RIX53607.1"/>
    <property type="molecule type" value="Genomic_DNA"/>
</dbReference>
<evidence type="ECO:0000256" key="2">
    <source>
        <dbReference type="ARBA" id="ARBA00001947"/>
    </source>
</evidence>
<dbReference type="AlphaFoldDB" id="A0A3A1UYP0"/>
<dbReference type="RefSeq" id="WP_119599248.1">
    <property type="nucleotide sequence ID" value="NZ_QXQA01000004.1"/>
</dbReference>
<sequence length="285" mass="31605">MQELPELDIYRAMIAERFAGAQITGMTIHSDQLFQDGQASEQDIVGQTIWFVERRAQHLIFHLDNGKRLLIHLSEGANVYSSSVSPEETEDPSQASIVIRFGERQLAFYGLRAGDAALMSVKSLEAYMKEFGPDPLDKRLTLNRFIERFAKKRSALKTALIDDRIISGIGTVYSDEIAFEARLRPEVKVSSLNQEEWERLYAAVGTVLRDSITHGGAASKPLFEGDILTGGYAERLRVYNRDGHACERCGGTVRKLTVGGRKAYACDTCQEAGAAPSSRDNAEPN</sequence>
<proteinExistence type="inferred from homology"/>
<dbReference type="InterPro" id="IPR010663">
    <property type="entry name" value="Znf_FPG/IleRS"/>
</dbReference>
<dbReference type="Pfam" id="PF01149">
    <property type="entry name" value="Fapy_DNA_glyco"/>
    <property type="match status" value="1"/>
</dbReference>
<keyword evidence="8" id="KW-0227">DNA damage</keyword>
<evidence type="ECO:0000256" key="17">
    <source>
        <dbReference type="ARBA" id="ARBA00030638"/>
    </source>
</evidence>
<dbReference type="EC" id="3.2.2.23" evidence="4"/>
<reference evidence="22 23" key="1">
    <citation type="submission" date="2018-09" db="EMBL/GenBank/DDBJ databases">
        <title>Paenibacillus aracenensis nov. sp. isolated from a cave in southern Spain.</title>
        <authorList>
            <person name="Jurado V."/>
            <person name="Gutierrez-Patricio S."/>
            <person name="Gonzalez-Pimentel J.L."/>
            <person name="Miller A.Z."/>
            <person name="Laiz L."/>
            <person name="Saiz-Jimenez C."/>
        </authorList>
    </citation>
    <scope>NUCLEOTIDE SEQUENCE [LARGE SCALE GENOMIC DNA]</scope>
    <source>
        <strain evidence="22 23">DSM 22867</strain>
    </source>
</reference>
<keyword evidence="10" id="KW-0378">Hydrolase</keyword>
<dbReference type="Proteomes" id="UP000266482">
    <property type="component" value="Unassembled WGS sequence"/>
</dbReference>
<dbReference type="InterPro" id="IPR012319">
    <property type="entry name" value="FPG_cat"/>
</dbReference>
<comment type="caution">
    <text evidence="22">The sequence shown here is derived from an EMBL/GenBank/DDBJ whole genome shotgun (WGS) entry which is preliminary data.</text>
</comment>
<comment type="similarity">
    <text evidence="3">Belongs to the FPG family.</text>
</comment>
<dbReference type="EC" id="4.2.99.18" evidence="5"/>
<feature type="domain" description="Formamidopyrimidine-DNA glycosylase catalytic" evidence="21">
    <location>
        <begin position="2"/>
        <end position="107"/>
    </location>
</feature>
<dbReference type="PROSITE" id="PS51068">
    <property type="entry name" value="FPG_CAT"/>
    <property type="match status" value="1"/>
</dbReference>
<evidence type="ECO:0000256" key="19">
    <source>
        <dbReference type="PROSITE-ProRule" id="PRU00391"/>
    </source>
</evidence>
<keyword evidence="12" id="KW-0238">DNA-binding</keyword>
<evidence type="ECO:0000256" key="6">
    <source>
        <dbReference type="ARBA" id="ARBA00016240"/>
    </source>
</evidence>
<evidence type="ECO:0000256" key="11">
    <source>
        <dbReference type="ARBA" id="ARBA00022833"/>
    </source>
</evidence>
<evidence type="ECO:0000256" key="15">
    <source>
        <dbReference type="ARBA" id="ARBA00023268"/>
    </source>
</evidence>
<keyword evidence="23" id="KW-1185">Reference proteome</keyword>
<keyword evidence="16" id="KW-0326">Glycosidase</keyword>
<keyword evidence="13" id="KW-0234">DNA repair</keyword>
<evidence type="ECO:0000256" key="9">
    <source>
        <dbReference type="ARBA" id="ARBA00022771"/>
    </source>
</evidence>
<dbReference type="OrthoDB" id="9800855at2"/>
<feature type="domain" description="FPG-type" evidence="20">
    <location>
        <begin position="237"/>
        <end position="271"/>
    </location>
</feature>
<evidence type="ECO:0000256" key="5">
    <source>
        <dbReference type="ARBA" id="ARBA00012720"/>
    </source>
</evidence>
<evidence type="ECO:0000259" key="20">
    <source>
        <dbReference type="PROSITE" id="PS51066"/>
    </source>
</evidence>
<dbReference type="InterPro" id="IPR015886">
    <property type="entry name" value="H2TH_FPG"/>
</dbReference>
<evidence type="ECO:0000256" key="13">
    <source>
        <dbReference type="ARBA" id="ARBA00023204"/>
    </source>
</evidence>
<dbReference type="PROSITE" id="PS51066">
    <property type="entry name" value="ZF_FPG_2"/>
    <property type="match status" value="1"/>
</dbReference>
<evidence type="ECO:0000259" key="21">
    <source>
        <dbReference type="PROSITE" id="PS51068"/>
    </source>
</evidence>
<evidence type="ECO:0000313" key="23">
    <source>
        <dbReference type="Proteomes" id="UP000266482"/>
    </source>
</evidence>
<evidence type="ECO:0000256" key="1">
    <source>
        <dbReference type="ARBA" id="ARBA00001668"/>
    </source>
</evidence>